<dbReference type="EMBL" id="CAJVQB010076922">
    <property type="protein sequence ID" value="CAG8844735.1"/>
    <property type="molecule type" value="Genomic_DNA"/>
</dbReference>
<sequence>ELENNQINPISEDMGGHTRLIVTNNKNKNRKERMELGETYTL</sequence>
<dbReference type="Proteomes" id="UP000789901">
    <property type="component" value="Unassembled WGS sequence"/>
</dbReference>
<name>A0ABN7WZY9_GIGMA</name>
<accession>A0ABN7WZY9</accession>
<gene>
    <name evidence="1" type="ORF">GMARGA_LOCUS37267</name>
</gene>
<proteinExistence type="predicted"/>
<reference evidence="1 2" key="1">
    <citation type="submission" date="2021-06" db="EMBL/GenBank/DDBJ databases">
        <authorList>
            <person name="Kallberg Y."/>
            <person name="Tangrot J."/>
            <person name="Rosling A."/>
        </authorList>
    </citation>
    <scope>NUCLEOTIDE SEQUENCE [LARGE SCALE GENOMIC DNA]</scope>
    <source>
        <strain evidence="1 2">120-4 pot B 10/14</strain>
    </source>
</reference>
<comment type="caution">
    <text evidence="1">The sequence shown here is derived from an EMBL/GenBank/DDBJ whole genome shotgun (WGS) entry which is preliminary data.</text>
</comment>
<protein>
    <submittedName>
        <fullName evidence="1">26460_t:CDS:1</fullName>
    </submittedName>
</protein>
<evidence type="ECO:0000313" key="1">
    <source>
        <dbReference type="EMBL" id="CAG8844735.1"/>
    </source>
</evidence>
<organism evidence="1 2">
    <name type="scientific">Gigaspora margarita</name>
    <dbReference type="NCBI Taxonomy" id="4874"/>
    <lineage>
        <taxon>Eukaryota</taxon>
        <taxon>Fungi</taxon>
        <taxon>Fungi incertae sedis</taxon>
        <taxon>Mucoromycota</taxon>
        <taxon>Glomeromycotina</taxon>
        <taxon>Glomeromycetes</taxon>
        <taxon>Diversisporales</taxon>
        <taxon>Gigasporaceae</taxon>
        <taxon>Gigaspora</taxon>
    </lineage>
</organism>
<keyword evidence="2" id="KW-1185">Reference proteome</keyword>
<feature type="non-terminal residue" evidence="1">
    <location>
        <position position="1"/>
    </location>
</feature>
<evidence type="ECO:0000313" key="2">
    <source>
        <dbReference type="Proteomes" id="UP000789901"/>
    </source>
</evidence>